<dbReference type="EMBL" id="OBQI01000006">
    <property type="protein sequence ID" value="SOC52127.1"/>
    <property type="molecule type" value="Genomic_DNA"/>
</dbReference>
<name>A0A285VDU1_9ACTN</name>
<sequence length="327" mass="34953">MTIVDGLDLVTPDDDDPLVGWTARSPASPVGAAIDMALTHAAIEDTDLELGLAAVHGDAPVATARLRFLRRLRVDDVVHLYSERDRALTADLTMDPRSMKLSVHLEFAPAGRSATQAAADAEVLHAAATGALALVMPDGQLAPERFPASGGLAVDASLLRLLRLLADMSVLSGRDIIVPEHLGEDLIKELLRGRRLLRGETVRGHWTTGQVRFAGEDVGRLRAAVAVGDRHQLRMETEPTVVVGGVVVPLGEVEQVFEDAIVESLEQDGDDVVLALRAPEGSATMSLIPIAAPTALDPRVVLTDAAFDDLLADLDQPVRPSRFRELL</sequence>
<dbReference type="AlphaFoldDB" id="A0A285VDU1"/>
<dbReference type="Proteomes" id="UP000219435">
    <property type="component" value="Unassembled WGS sequence"/>
</dbReference>
<gene>
    <name evidence="1" type="ORF">SAMN05660748_3963</name>
</gene>
<keyword evidence="2" id="KW-1185">Reference proteome</keyword>
<reference evidence="2" key="1">
    <citation type="submission" date="2017-08" db="EMBL/GenBank/DDBJ databases">
        <authorList>
            <person name="Varghese N."/>
            <person name="Submissions S."/>
        </authorList>
    </citation>
    <scope>NUCLEOTIDE SEQUENCE [LARGE SCALE GENOMIC DNA]</scope>
    <source>
        <strain evidence="2">DSM 4725</strain>
    </source>
</reference>
<protein>
    <submittedName>
        <fullName evidence="1">Uncharacterized protein</fullName>
    </submittedName>
</protein>
<evidence type="ECO:0000313" key="2">
    <source>
        <dbReference type="Proteomes" id="UP000219435"/>
    </source>
</evidence>
<organism evidence="1 2">
    <name type="scientific">Blastococcus aggregatus</name>
    <dbReference type="NCBI Taxonomy" id="38502"/>
    <lineage>
        <taxon>Bacteria</taxon>
        <taxon>Bacillati</taxon>
        <taxon>Actinomycetota</taxon>
        <taxon>Actinomycetes</taxon>
        <taxon>Geodermatophilales</taxon>
        <taxon>Geodermatophilaceae</taxon>
        <taxon>Blastococcus</taxon>
    </lineage>
</organism>
<dbReference type="RefSeq" id="WP_097196697.1">
    <property type="nucleotide sequence ID" value="NZ_OBQI01000006.1"/>
</dbReference>
<accession>A0A285VDU1</accession>
<evidence type="ECO:0000313" key="1">
    <source>
        <dbReference type="EMBL" id="SOC52127.1"/>
    </source>
</evidence>
<proteinExistence type="predicted"/>